<accession>A0ABY9CYM7</accession>
<evidence type="ECO:0008006" key="4">
    <source>
        <dbReference type="Google" id="ProtNLM"/>
    </source>
</evidence>
<keyword evidence="1" id="KW-1133">Transmembrane helix</keyword>
<reference evidence="2 3" key="1">
    <citation type="journal article" date="2023" name="Hortic Res">
        <title>The complete reference genome for grapevine (Vitis vinifera L.) genetics and breeding.</title>
        <authorList>
            <person name="Shi X."/>
            <person name="Cao S."/>
            <person name="Wang X."/>
            <person name="Huang S."/>
            <person name="Wang Y."/>
            <person name="Liu Z."/>
            <person name="Liu W."/>
            <person name="Leng X."/>
            <person name="Peng Y."/>
            <person name="Wang N."/>
            <person name="Wang Y."/>
            <person name="Ma Z."/>
            <person name="Xu X."/>
            <person name="Zhang F."/>
            <person name="Xue H."/>
            <person name="Zhong H."/>
            <person name="Wang Y."/>
            <person name="Zhang K."/>
            <person name="Velt A."/>
            <person name="Avia K."/>
            <person name="Holtgrawe D."/>
            <person name="Grimplet J."/>
            <person name="Matus J.T."/>
            <person name="Ware D."/>
            <person name="Wu X."/>
            <person name="Wang H."/>
            <person name="Liu C."/>
            <person name="Fang Y."/>
            <person name="Rustenholz C."/>
            <person name="Cheng Z."/>
            <person name="Xiao H."/>
            <person name="Zhou Y."/>
        </authorList>
    </citation>
    <scope>NUCLEOTIDE SEQUENCE [LARGE SCALE GENOMIC DNA]</scope>
    <source>
        <strain evidence="3">cv. Pinot noir / PN40024</strain>
        <tissue evidence="2">Leaf</tissue>
    </source>
</reference>
<protein>
    <recommendedName>
        <fullName evidence="4">Transmembrane protein</fullName>
    </recommendedName>
</protein>
<feature type="transmembrane region" description="Helical" evidence="1">
    <location>
        <begin position="108"/>
        <end position="133"/>
    </location>
</feature>
<sequence>MGSDVVFDSLCLDRCLRSGCLLDIVMLLLLGDAFLMGIFPFWMRFADLYGVACLSPPAGATVHSPFGVHSHGYSSTFRISISFLVLAFRAIVSFGVQSHCFHLAFRAIVRFPFGIQSLGFGSTFGVITSFFLVGVQSHCFSLAFRAVLSVWHSKPSSVFHLAFRALVSFWRSEPLLAFHLAFRALVSFWRSEPCLQFGV</sequence>
<evidence type="ECO:0000313" key="2">
    <source>
        <dbReference type="EMBL" id="WKA00252.1"/>
    </source>
</evidence>
<keyword evidence="1" id="KW-0812">Transmembrane</keyword>
<proteinExistence type="predicted"/>
<evidence type="ECO:0000313" key="3">
    <source>
        <dbReference type="Proteomes" id="UP001227230"/>
    </source>
</evidence>
<name>A0ABY9CYM7_VITVI</name>
<keyword evidence="3" id="KW-1185">Reference proteome</keyword>
<organism evidence="2 3">
    <name type="scientific">Vitis vinifera</name>
    <name type="common">Grape</name>
    <dbReference type="NCBI Taxonomy" id="29760"/>
    <lineage>
        <taxon>Eukaryota</taxon>
        <taxon>Viridiplantae</taxon>
        <taxon>Streptophyta</taxon>
        <taxon>Embryophyta</taxon>
        <taxon>Tracheophyta</taxon>
        <taxon>Spermatophyta</taxon>
        <taxon>Magnoliopsida</taxon>
        <taxon>eudicotyledons</taxon>
        <taxon>Gunneridae</taxon>
        <taxon>Pentapetalae</taxon>
        <taxon>rosids</taxon>
        <taxon>Vitales</taxon>
        <taxon>Vitaceae</taxon>
        <taxon>Viteae</taxon>
        <taxon>Vitis</taxon>
    </lineage>
</organism>
<feature type="transmembrane region" description="Helical" evidence="1">
    <location>
        <begin position="20"/>
        <end position="42"/>
    </location>
</feature>
<feature type="transmembrane region" description="Helical" evidence="1">
    <location>
        <begin position="77"/>
        <end position="96"/>
    </location>
</feature>
<gene>
    <name evidence="2" type="ORF">VitviT2T_018631</name>
</gene>
<dbReference type="Proteomes" id="UP001227230">
    <property type="component" value="Chromosome 12"/>
</dbReference>
<dbReference type="EMBL" id="CP126659">
    <property type="protein sequence ID" value="WKA00252.1"/>
    <property type="molecule type" value="Genomic_DNA"/>
</dbReference>
<evidence type="ECO:0000256" key="1">
    <source>
        <dbReference type="SAM" id="Phobius"/>
    </source>
</evidence>
<keyword evidence="1" id="KW-0472">Membrane</keyword>